<gene>
    <name evidence="13" type="primary">nadB_1</name>
    <name evidence="16" type="ORF">DW264_05880</name>
    <name evidence="15" type="ORF">DW856_00550</name>
    <name evidence="14" type="ORF">DW927_17705</name>
    <name evidence="17" type="ORF">DWZ31_01115</name>
    <name evidence="13" type="ORF">ERS852572_01141</name>
</gene>
<evidence type="ECO:0000313" key="19">
    <source>
        <dbReference type="Proteomes" id="UP000283513"/>
    </source>
</evidence>
<dbReference type="Proteomes" id="UP000283586">
    <property type="component" value="Unassembled WGS sequence"/>
</dbReference>
<dbReference type="SUPFAM" id="SSF51905">
    <property type="entry name" value="FAD/NAD(P)-binding domain"/>
    <property type="match status" value="1"/>
</dbReference>
<evidence type="ECO:0000313" key="17">
    <source>
        <dbReference type="EMBL" id="RHN12080.1"/>
    </source>
</evidence>
<dbReference type="GO" id="GO:0008734">
    <property type="term" value="F:L-aspartate oxidase activity"/>
    <property type="evidence" value="ECO:0007669"/>
    <property type="project" value="UniProtKB-EC"/>
</dbReference>
<evidence type="ECO:0000256" key="4">
    <source>
        <dbReference type="ARBA" id="ARBA00012173"/>
    </source>
</evidence>
<evidence type="ECO:0000256" key="3">
    <source>
        <dbReference type="ARBA" id="ARBA00008562"/>
    </source>
</evidence>
<evidence type="ECO:0000259" key="12">
    <source>
        <dbReference type="Pfam" id="PF00890"/>
    </source>
</evidence>
<dbReference type="PANTHER" id="PTHR42716:SF2">
    <property type="entry name" value="L-ASPARTATE OXIDASE, CHLOROPLASTIC"/>
    <property type="match status" value="1"/>
</dbReference>
<accession>A0A173SRT5</accession>
<sequence length="406" mass="45317">MKNLYYDVVIAGCGVAGLYAALNLPEEMNILMLSKKDLESCDSMLAQGGICVLRDESDYDSYFEDTMRAGHYENRKESVDIMIRSSRDVINDLLNFGVRFAKNPDGSLAYTREGAHSRPRICFHEDITGKEITTTLLSHVKKCSNVTILEYTTMTDILVDDGKCTGMAAETKEGETLHIHADNTIMATGGIGGLYEHSTNFPILTGDACRIAKEHGVELEHMDYVQIHPTCLYSKKPGRSFLISESARGEGAVLLNHKGERFVNELLPRDVVTKAIQEEMKKEGVEYEWISFAHVPKEIILKHFPHIYEKCLEEGYDLLKEPAPIVPAQHYFMGGVHVNRDSATTMPNLYAVGETSCNGVHGKNRLASNSLLESLVFAKRAAVKIQNEEKGNEDHEFESNYHAACC</sequence>
<dbReference type="InterPro" id="IPR036188">
    <property type="entry name" value="FAD/NAD-bd_sf"/>
</dbReference>
<dbReference type="Proteomes" id="UP000284465">
    <property type="component" value="Unassembled WGS sequence"/>
</dbReference>
<feature type="domain" description="FAD-dependent oxidoreductase 2 FAD-binding" evidence="12">
    <location>
        <begin position="7"/>
        <end position="371"/>
    </location>
</feature>
<proteinExistence type="inferred from homology"/>
<dbReference type="AlphaFoldDB" id="A0A173SRT5"/>
<keyword evidence="7" id="KW-0662">Pyridine nucleotide biosynthesis</keyword>
<keyword evidence="9 13" id="KW-0560">Oxidoreductase</keyword>
<dbReference type="PRINTS" id="PR00368">
    <property type="entry name" value="FADPNR"/>
</dbReference>
<dbReference type="NCBIfam" id="NF004820">
    <property type="entry name" value="PRK06175.1"/>
    <property type="match status" value="1"/>
</dbReference>
<dbReference type="InterPro" id="IPR003953">
    <property type="entry name" value="FAD-dep_OxRdtase_2_FAD-bd"/>
</dbReference>
<dbReference type="Gene3D" id="3.90.700.10">
    <property type="entry name" value="Succinate dehydrogenase/fumarate reductase flavoprotein, catalytic domain"/>
    <property type="match status" value="1"/>
</dbReference>
<evidence type="ECO:0000256" key="5">
    <source>
        <dbReference type="ARBA" id="ARBA00021901"/>
    </source>
</evidence>
<keyword evidence="6" id="KW-0285">Flavoprotein</keyword>
<dbReference type="InterPro" id="IPR027477">
    <property type="entry name" value="Succ_DH/fumarate_Rdtase_cat_sf"/>
</dbReference>
<dbReference type="Proteomes" id="UP000095350">
    <property type="component" value="Unassembled WGS sequence"/>
</dbReference>
<dbReference type="InterPro" id="IPR005288">
    <property type="entry name" value="NadB"/>
</dbReference>
<dbReference type="SUPFAM" id="SSF56425">
    <property type="entry name" value="Succinate dehydrogenase/fumarate reductase flavoprotein, catalytic domain"/>
    <property type="match status" value="1"/>
</dbReference>
<comment type="cofactor">
    <cofactor evidence="1">
        <name>FAD</name>
        <dbReference type="ChEBI" id="CHEBI:57692"/>
    </cofactor>
</comment>
<dbReference type="EC" id="1.4.3.16" evidence="4"/>
<name>A0A173SRT5_9FIRM</name>
<protein>
    <recommendedName>
        <fullName evidence="5">L-aspartate oxidase</fullName>
        <ecNumber evidence="4">1.4.3.16</ecNumber>
    </recommendedName>
    <alternativeName>
        <fullName evidence="10">Quinolinate synthase B</fullName>
    </alternativeName>
</protein>
<evidence type="ECO:0000256" key="7">
    <source>
        <dbReference type="ARBA" id="ARBA00022642"/>
    </source>
</evidence>
<comment type="similarity">
    <text evidence="3">Belongs to the FAD-dependent oxidoreductase 2 family. NadB subfamily.</text>
</comment>
<dbReference type="EMBL" id="QRQN01000001">
    <property type="protein sequence ID" value="RHN12080.1"/>
    <property type="molecule type" value="Genomic_DNA"/>
</dbReference>
<comment type="pathway">
    <text evidence="2">Cofactor biosynthesis; NAD(+) biosynthesis; iminoaspartate from L-aspartate (oxidase route): step 1/1.</text>
</comment>
<evidence type="ECO:0000313" key="15">
    <source>
        <dbReference type="EMBL" id="RHC20741.1"/>
    </source>
</evidence>
<dbReference type="EMBL" id="QSFP01000030">
    <property type="protein sequence ID" value="RHA63714.1"/>
    <property type="molecule type" value="Genomic_DNA"/>
</dbReference>
<evidence type="ECO:0000313" key="14">
    <source>
        <dbReference type="EMBL" id="RHA63714.1"/>
    </source>
</evidence>
<dbReference type="Pfam" id="PF00890">
    <property type="entry name" value="FAD_binding_2"/>
    <property type="match status" value="1"/>
</dbReference>
<dbReference type="UniPathway" id="UPA00253">
    <property type="reaction ID" value="UER00326"/>
</dbReference>
<evidence type="ECO:0000313" key="16">
    <source>
        <dbReference type="EMBL" id="RHG29724.1"/>
    </source>
</evidence>
<evidence type="ECO:0000256" key="11">
    <source>
        <dbReference type="ARBA" id="ARBA00048305"/>
    </source>
</evidence>
<reference evidence="13 18" key="1">
    <citation type="submission" date="2015-09" db="EMBL/GenBank/DDBJ databases">
        <authorList>
            <consortium name="Pathogen Informatics"/>
        </authorList>
    </citation>
    <scope>NUCLEOTIDE SEQUENCE [LARGE SCALE GENOMIC DNA]</scope>
    <source>
        <strain evidence="13 18">2789STDY5834960</strain>
    </source>
</reference>
<dbReference type="GO" id="GO:0033765">
    <property type="term" value="F:steroid dehydrogenase activity, acting on the CH-CH group of donors"/>
    <property type="evidence" value="ECO:0007669"/>
    <property type="project" value="UniProtKB-ARBA"/>
</dbReference>
<evidence type="ECO:0000256" key="1">
    <source>
        <dbReference type="ARBA" id="ARBA00001974"/>
    </source>
</evidence>
<evidence type="ECO:0000256" key="9">
    <source>
        <dbReference type="ARBA" id="ARBA00023002"/>
    </source>
</evidence>
<dbReference type="EMBL" id="CYXZ01000007">
    <property type="protein sequence ID" value="CUM92920.1"/>
    <property type="molecule type" value="Genomic_DNA"/>
</dbReference>
<dbReference type="FunFam" id="3.90.700.10:FF:000002">
    <property type="entry name" value="L-aspartate oxidase"/>
    <property type="match status" value="1"/>
</dbReference>
<dbReference type="Proteomes" id="UP000283513">
    <property type="component" value="Unassembled WGS sequence"/>
</dbReference>
<keyword evidence="8" id="KW-0274">FAD</keyword>
<comment type="catalytic activity">
    <reaction evidence="11">
        <text>L-aspartate + O2 = iminosuccinate + H2O2</text>
        <dbReference type="Rhea" id="RHEA:25876"/>
        <dbReference type="ChEBI" id="CHEBI:15379"/>
        <dbReference type="ChEBI" id="CHEBI:16240"/>
        <dbReference type="ChEBI" id="CHEBI:29991"/>
        <dbReference type="ChEBI" id="CHEBI:77875"/>
        <dbReference type="EC" id="1.4.3.16"/>
    </reaction>
    <physiologicalReaction direction="left-to-right" evidence="11">
        <dbReference type="Rhea" id="RHEA:25877"/>
    </physiologicalReaction>
</comment>
<dbReference type="RefSeq" id="WP_015560573.1">
    <property type="nucleotide sequence ID" value="NZ_CABIYH010000007.1"/>
</dbReference>
<dbReference type="PaxDb" id="166486-ERS852572_01141"/>
<dbReference type="Gene3D" id="3.50.50.60">
    <property type="entry name" value="FAD/NAD(P)-binding domain"/>
    <property type="match status" value="1"/>
</dbReference>
<dbReference type="EMBL" id="QRID01000004">
    <property type="protein sequence ID" value="RHG29724.1"/>
    <property type="molecule type" value="Genomic_DNA"/>
</dbReference>
<evidence type="ECO:0000313" key="21">
    <source>
        <dbReference type="Proteomes" id="UP000284051"/>
    </source>
</evidence>
<dbReference type="GO" id="GO:0034628">
    <property type="term" value="P:'de novo' NAD+ biosynthetic process from L-aspartate"/>
    <property type="evidence" value="ECO:0007669"/>
    <property type="project" value="TreeGrafter"/>
</dbReference>
<dbReference type="PANTHER" id="PTHR42716">
    <property type="entry name" value="L-ASPARTATE OXIDASE"/>
    <property type="match status" value="1"/>
</dbReference>
<evidence type="ECO:0000313" key="22">
    <source>
        <dbReference type="Proteomes" id="UP000284465"/>
    </source>
</evidence>
<dbReference type="EMBL" id="QSHO01000001">
    <property type="protein sequence ID" value="RHC20741.1"/>
    <property type="molecule type" value="Genomic_DNA"/>
</dbReference>
<evidence type="ECO:0000313" key="13">
    <source>
        <dbReference type="EMBL" id="CUM92920.1"/>
    </source>
</evidence>
<evidence type="ECO:0000313" key="18">
    <source>
        <dbReference type="Proteomes" id="UP000095350"/>
    </source>
</evidence>
<dbReference type="OrthoDB" id="9806724at2"/>
<organism evidence="13 18">
    <name type="scientific">Roseburia intestinalis</name>
    <dbReference type="NCBI Taxonomy" id="166486"/>
    <lineage>
        <taxon>Bacteria</taxon>
        <taxon>Bacillati</taxon>
        <taxon>Bacillota</taxon>
        <taxon>Clostridia</taxon>
        <taxon>Lachnospirales</taxon>
        <taxon>Lachnospiraceae</taxon>
        <taxon>Roseburia</taxon>
    </lineage>
</organism>
<evidence type="ECO:0000256" key="8">
    <source>
        <dbReference type="ARBA" id="ARBA00022827"/>
    </source>
</evidence>
<evidence type="ECO:0000256" key="6">
    <source>
        <dbReference type="ARBA" id="ARBA00022630"/>
    </source>
</evidence>
<reference evidence="19 20" key="2">
    <citation type="submission" date="2018-08" db="EMBL/GenBank/DDBJ databases">
        <title>A genome reference for cultivated species of the human gut microbiota.</title>
        <authorList>
            <person name="Zou Y."/>
            <person name="Xue W."/>
            <person name="Luo G."/>
        </authorList>
    </citation>
    <scope>NUCLEOTIDE SEQUENCE [LARGE SCALE GENOMIC DNA]</scope>
    <source>
        <strain evidence="17 20">AF31-21AC</strain>
        <strain evidence="16 21">AM22-21LB</strain>
        <strain evidence="15 19">AM37-1AC</strain>
        <strain evidence="14 22">AM43-11</strain>
    </source>
</reference>
<dbReference type="STRING" id="166486.ERS852572_01141"/>
<dbReference type="Proteomes" id="UP000284051">
    <property type="component" value="Unassembled WGS sequence"/>
</dbReference>
<evidence type="ECO:0000256" key="2">
    <source>
        <dbReference type="ARBA" id="ARBA00004950"/>
    </source>
</evidence>
<evidence type="ECO:0000313" key="20">
    <source>
        <dbReference type="Proteomes" id="UP000283586"/>
    </source>
</evidence>
<evidence type="ECO:0000256" key="10">
    <source>
        <dbReference type="ARBA" id="ARBA00030386"/>
    </source>
</evidence>